<dbReference type="KEGG" id="hir:HETIRDRAFT_327977"/>
<dbReference type="PROSITE" id="PS00086">
    <property type="entry name" value="CYTOCHROME_P450"/>
    <property type="match status" value="1"/>
</dbReference>
<dbReference type="PANTHER" id="PTHR46300:SF7">
    <property type="entry name" value="P450, PUTATIVE (EUROFUNG)-RELATED"/>
    <property type="match status" value="1"/>
</dbReference>
<dbReference type="InParanoid" id="W4JTH2"/>
<evidence type="ECO:0000256" key="2">
    <source>
        <dbReference type="ARBA" id="ARBA00005179"/>
    </source>
</evidence>
<dbReference type="GO" id="GO:0004497">
    <property type="term" value="F:monooxygenase activity"/>
    <property type="evidence" value="ECO:0007669"/>
    <property type="project" value="UniProtKB-KW"/>
</dbReference>
<dbReference type="PANTHER" id="PTHR46300">
    <property type="entry name" value="P450, PUTATIVE (EUROFUNG)-RELATED-RELATED"/>
    <property type="match status" value="1"/>
</dbReference>
<evidence type="ECO:0000256" key="3">
    <source>
        <dbReference type="ARBA" id="ARBA00010617"/>
    </source>
</evidence>
<dbReference type="GeneID" id="20671379"/>
<dbReference type="Proteomes" id="UP000030671">
    <property type="component" value="Unassembled WGS sequence"/>
</dbReference>
<comment type="cofactor">
    <cofactor evidence="1 9">
        <name>heme</name>
        <dbReference type="ChEBI" id="CHEBI:30413"/>
    </cofactor>
</comment>
<dbReference type="Pfam" id="PF00067">
    <property type="entry name" value="p450"/>
    <property type="match status" value="1"/>
</dbReference>
<evidence type="ECO:0000256" key="6">
    <source>
        <dbReference type="ARBA" id="ARBA00023002"/>
    </source>
</evidence>
<dbReference type="InterPro" id="IPR050364">
    <property type="entry name" value="Cytochrome_P450_fung"/>
</dbReference>
<reference evidence="11 12" key="1">
    <citation type="journal article" date="2012" name="New Phytol.">
        <title>Insight into trade-off between wood decay and parasitism from the genome of a fungal forest pathogen.</title>
        <authorList>
            <person name="Olson A."/>
            <person name="Aerts A."/>
            <person name="Asiegbu F."/>
            <person name="Belbahri L."/>
            <person name="Bouzid O."/>
            <person name="Broberg A."/>
            <person name="Canback B."/>
            <person name="Coutinho P.M."/>
            <person name="Cullen D."/>
            <person name="Dalman K."/>
            <person name="Deflorio G."/>
            <person name="van Diepen L.T."/>
            <person name="Dunand C."/>
            <person name="Duplessis S."/>
            <person name="Durling M."/>
            <person name="Gonthier P."/>
            <person name="Grimwood J."/>
            <person name="Fossdal C.G."/>
            <person name="Hansson D."/>
            <person name="Henrissat B."/>
            <person name="Hietala A."/>
            <person name="Himmelstrand K."/>
            <person name="Hoffmeister D."/>
            <person name="Hogberg N."/>
            <person name="James T.Y."/>
            <person name="Karlsson M."/>
            <person name="Kohler A."/>
            <person name="Kues U."/>
            <person name="Lee Y.H."/>
            <person name="Lin Y.C."/>
            <person name="Lind M."/>
            <person name="Lindquist E."/>
            <person name="Lombard V."/>
            <person name="Lucas S."/>
            <person name="Lunden K."/>
            <person name="Morin E."/>
            <person name="Murat C."/>
            <person name="Park J."/>
            <person name="Raffaello T."/>
            <person name="Rouze P."/>
            <person name="Salamov A."/>
            <person name="Schmutz J."/>
            <person name="Solheim H."/>
            <person name="Stahlberg J."/>
            <person name="Velez H."/>
            <person name="de Vries R.P."/>
            <person name="Wiebenga A."/>
            <person name="Woodward S."/>
            <person name="Yakovlev I."/>
            <person name="Garbelotto M."/>
            <person name="Martin F."/>
            <person name="Grigoriev I.V."/>
            <person name="Stenlid J."/>
        </authorList>
    </citation>
    <scope>NUCLEOTIDE SEQUENCE [LARGE SCALE GENOMIC DNA]</scope>
    <source>
        <strain evidence="11 12">TC 32-1</strain>
    </source>
</reference>
<comment type="pathway">
    <text evidence="2">Secondary metabolite biosynthesis.</text>
</comment>
<protein>
    <submittedName>
        <fullName evidence="11">Cytochrome P450 monooxygenase 40</fullName>
    </submittedName>
</protein>
<evidence type="ECO:0000313" key="12">
    <source>
        <dbReference type="Proteomes" id="UP000030671"/>
    </source>
</evidence>
<dbReference type="PRINTS" id="PR00463">
    <property type="entry name" value="EP450I"/>
</dbReference>
<dbReference type="SUPFAM" id="SSF48264">
    <property type="entry name" value="Cytochrome P450"/>
    <property type="match status" value="1"/>
</dbReference>
<dbReference type="HOGENOM" id="CLU_001570_2_3_1"/>
<keyword evidence="8 10" id="KW-0503">Monooxygenase</keyword>
<evidence type="ECO:0000256" key="5">
    <source>
        <dbReference type="ARBA" id="ARBA00022723"/>
    </source>
</evidence>
<dbReference type="CDD" id="cd11065">
    <property type="entry name" value="CYP64-like"/>
    <property type="match status" value="1"/>
</dbReference>
<keyword evidence="6 10" id="KW-0560">Oxidoreductase</keyword>
<dbReference type="RefSeq" id="XP_009551314.1">
    <property type="nucleotide sequence ID" value="XM_009553019.1"/>
</dbReference>
<comment type="similarity">
    <text evidence="3 10">Belongs to the cytochrome P450 family.</text>
</comment>
<dbReference type="InterPro" id="IPR036396">
    <property type="entry name" value="Cyt_P450_sf"/>
</dbReference>
<dbReference type="GO" id="GO:0005506">
    <property type="term" value="F:iron ion binding"/>
    <property type="evidence" value="ECO:0007669"/>
    <property type="project" value="InterPro"/>
</dbReference>
<dbReference type="OrthoDB" id="2789670at2759"/>
<dbReference type="InterPro" id="IPR002401">
    <property type="entry name" value="Cyt_P450_E_grp-I"/>
</dbReference>
<dbReference type="eggNOG" id="KOG0156">
    <property type="taxonomic scope" value="Eukaryota"/>
</dbReference>
<evidence type="ECO:0000256" key="9">
    <source>
        <dbReference type="PIRSR" id="PIRSR602401-1"/>
    </source>
</evidence>
<evidence type="ECO:0000256" key="10">
    <source>
        <dbReference type="RuleBase" id="RU000461"/>
    </source>
</evidence>
<dbReference type="InterPro" id="IPR001128">
    <property type="entry name" value="Cyt_P450"/>
</dbReference>
<gene>
    <name evidence="11" type="primary">cyp40</name>
    <name evidence="11" type="ORF">HETIRDRAFT_327977</name>
</gene>
<evidence type="ECO:0000256" key="8">
    <source>
        <dbReference type="ARBA" id="ARBA00023033"/>
    </source>
</evidence>
<name>W4JTH2_HETIT</name>
<evidence type="ECO:0000256" key="1">
    <source>
        <dbReference type="ARBA" id="ARBA00001971"/>
    </source>
</evidence>
<keyword evidence="12" id="KW-1185">Reference proteome</keyword>
<dbReference type="AlphaFoldDB" id="W4JTH2"/>
<dbReference type="EMBL" id="KI925464">
    <property type="protein sequence ID" value="ETW76400.1"/>
    <property type="molecule type" value="Genomic_DNA"/>
</dbReference>
<accession>W4JTH2</accession>
<dbReference type="InterPro" id="IPR017972">
    <property type="entry name" value="Cyt_P450_CS"/>
</dbReference>
<feature type="binding site" description="axial binding residue" evidence="9">
    <location>
        <position position="451"/>
    </location>
    <ligand>
        <name>heme</name>
        <dbReference type="ChEBI" id="CHEBI:30413"/>
    </ligand>
    <ligandPart>
        <name>Fe</name>
        <dbReference type="ChEBI" id="CHEBI:18248"/>
    </ligandPart>
</feature>
<evidence type="ECO:0000313" key="11">
    <source>
        <dbReference type="EMBL" id="ETW76400.1"/>
    </source>
</evidence>
<keyword evidence="4 9" id="KW-0349">Heme</keyword>
<dbReference type="GO" id="GO:0020037">
    <property type="term" value="F:heme binding"/>
    <property type="evidence" value="ECO:0007669"/>
    <property type="project" value="InterPro"/>
</dbReference>
<keyword evidence="5 9" id="KW-0479">Metal-binding</keyword>
<evidence type="ECO:0000256" key="4">
    <source>
        <dbReference type="ARBA" id="ARBA00022617"/>
    </source>
</evidence>
<dbReference type="Gene3D" id="1.10.630.10">
    <property type="entry name" value="Cytochrome P450"/>
    <property type="match status" value="1"/>
</dbReference>
<dbReference type="GO" id="GO:0016705">
    <property type="term" value="F:oxidoreductase activity, acting on paired donors, with incorporation or reduction of molecular oxygen"/>
    <property type="evidence" value="ECO:0007669"/>
    <property type="project" value="InterPro"/>
</dbReference>
<sequence length="525" mass="58951">MSVTVSDCIVLLISFLLLNAYLKKRRNHSGLPLPPGPGRLPILGNFFDVPVRASWETYASWAKQYGDIMSIEVFGETIVIINSIEIAHKLLEKRGAVYSDRPAIPAYELMKYDFNLSMARYGRYWKSGRKITDHNLRQSAAMAYRPMQSRKVAEFLRKLAQTPDHVFDHIRHLTASVVMSFTYGLEIADSNDRYVALAEITNVRASGTVLPGATPLNTFPMLKYLPTWLPGMGFKKDALIAAEDVQEAVNAPFGFVKSELQKGTAVSSFVLRSLELSSESDETDINDEVIKNTASSIYLGDGSTVSILSTFFMVLVLHPGIQERAQEEIDAIVGRERLPKFEDRPHMPYIDAICRELVRWRMVTPLAVPHATTEDDVYEGYFIPKVGQSNIAYLVFLPMFNVQRCDRSILHDPAVYLDPDVFRPERFLAPDGSLVEDPNLTSAFGFGRRICPGRFFADASIWTVVSSVLSSFTVKRAIDARGNEIPVKVEFNDDRVLCHPYPFKCSIAPRDKRAEGLIFQTASEA</sequence>
<organism evidence="11 12">
    <name type="scientific">Heterobasidion irregulare (strain TC 32-1)</name>
    <dbReference type="NCBI Taxonomy" id="747525"/>
    <lineage>
        <taxon>Eukaryota</taxon>
        <taxon>Fungi</taxon>
        <taxon>Dikarya</taxon>
        <taxon>Basidiomycota</taxon>
        <taxon>Agaricomycotina</taxon>
        <taxon>Agaricomycetes</taxon>
        <taxon>Russulales</taxon>
        <taxon>Bondarzewiaceae</taxon>
        <taxon>Heterobasidion</taxon>
        <taxon>Heterobasidion annosum species complex</taxon>
    </lineage>
</organism>
<evidence type="ECO:0000256" key="7">
    <source>
        <dbReference type="ARBA" id="ARBA00023004"/>
    </source>
</evidence>
<keyword evidence="7 9" id="KW-0408">Iron</keyword>
<proteinExistence type="inferred from homology"/>